<proteinExistence type="predicted"/>
<organism evidence="1 2">
    <name type="scientific">Siminovitchia terrae</name>
    <name type="common">Bacillus terrae</name>
    <dbReference type="NCBI Taxonomy" id="1914933"/>
    <lineage>
        <taxon>Bacteria</taxon>
        <taxon>Bacillati</taxon>
        <taxon>Bacillota</taxon>
        <taxon>Bacilli</taxon>
        <taxon>Bacillales</taxon>
        <taxon>Bacillaceae</taxon>
        <taxon>Siminovitchia</taxon>
    </lineage>
</organism>
<dbReference type="OrthoDB" id="2974758at2"/>
<dbReference type="SUPFAM" id="SSF51126">
    <property type="entry name" value="Pectin lyase-like"/>
    <property type="match status" value="2"/>
</dbReference>
<gene>
    <name evidence="1" type="ORF">D5F11_021745</name>
</gene>
<dbReference type="RefSeq" id="WP_120118333.1">
    <property type="nucleotide sequence ID" value="NZ_QYTW02000030.1"/>
</dbReference>
<dbReference type="Proteomes" id="UP000287296">
    <property type="component" value="Unassembled WGS sequence"/>
</dbReference>
<evidence type="ECO:0000313" key="1">
    <source>
        <dbReference type="EMBL" id="RST57686.1"/>
    </source>
</evidence>
<dbReference type="AlphaFoldDB" id="A0A429X2T5"/>
<dbReference type="EMBL" id="QYTW02000030">
    <property type="protein sequence ID" value="RST57686.1"/>
    <property type="molecule type" value="Genomic_DNA"/>
</dbReference>
<dbReference type="InterPro" id="IPR011050">
    <property type="entry name" value="Pectin_lyase_fold/virulence"/>
</dbReference>
<sequence>MADISNELIQIKSAIYGKDVRGSIHDGIDKINRETEKTTGIAKDTERRQTSLEQQFDEQIQNMTLDDPSSAELVAARTNTVTGETLTTIGRRLDEEYEKFSSEITNISGVTGKTPYDYLSLVSGLGTPDEDWTLAIQTLIDTGRLHRLPPGRYRVTEELKMRQNRSSLEGAGNTLVWDKSKDTVIFYDGPTDPNKTVLRVSGKPIGETSDIQLSNIHLKNIVLDGNQKAGYGLYTNYVTNDSTVENVTAVNCINHGVFIAKSWYASYRNIIAAFNLGCGITIGKGFEGWAGSDRQVNSVYFSNLRGFDNGKDLAFDMETNREWGYGIGLYDGYNLMLRGITCERNDGAGLVFNNKATGAGVQGSYFERNGQRDSGANGMDRAIIYVGNSGGGGHYLLDTFLVGEQSHERHQTIFLTGGRPRTELVIDRVSFGKLNAEWSDYKLHNAYFGMAAYIKGHAPKNTVIVDYGQDTLYVRSNGSDNNDGRSSSTAFATLQKAIEMAEYFERVTKINCAGLVSGEITLDLSKIRKELRIDGVGTAKVINASAHKGLEIKNNAFKVTIANFGEISRIIAENADLNILGSTLALKDNSATPCLNAIDSKINMKTVMVDGKGSSAPVKNGIRSNGSEIRMMDCNTSGLDNYFSIENNGIVMADRYMAGFNYIDFRDGSGHVIGGNKMITSAGAITFQ</sequence>
<evidence type="ECO:0000313" key="2">
    <source>
        <dbReference type="Proteomes" id="UP000287296"/>
    </source>
</evidence>
<accession>A0A429X2T5</accession>
<comment type="caution">
    <text evidence="1">The sequence shown here is derived from an EMBL/GenBank/DDBJ whole genome shotgun (WGS) entry which is preliminary data.</text>
</comment>
<name>A0A429X2T5_SIMTE</name>
<dbReference type="InterPro" id="IPR012334">
    <property type="entry name" value="Pectin_lyas_fold"/>
</dbReference>
<protein>
    <submittedName>
        <fullName evidence="1">Uncharacterized protein</fullName>
    </submittedName>
</protein>
<dbReference type="Gene3D" id="2.160.20.10">
    <property type="entry name" value="Single-stranded right-handed beta-helix, Pectin lyase-like"/>
    <property type="match status" value="1"/>
</dbReference>
<reference evidence="1 2" key="1">
    <citation type="submission" date="2018-12" db="EMBL/GenBank/DDBJ databases">
        <authorList>
            <person name="Sun L."/>
            <person name="Chen Z."/>
        </authorList>
    </citation>
    <scope>NUCLEOTIDE SEQUENCE [LARGE SCALE GENOMIC DNA]</scope>
    <source>
        <strain evidence="1 2">LMG 29736</strain>
    </source>
</reference>